<organism evidence="1 2">
    <name type="scientific">Salix dunnii</name>
    <dbReference type="NCBI Taxonomy" id="1413687"/>
    <lineage>
        <taxon>Eukaryota</taxon>
        <taxon>Viridiplantae</taxon>
        <taxon>Streptophyta</taxon>
        <taxon>Embryophyta</taxon>
        <taxon>Tracheophyta</taxon>
        <taxon>Spermatophyta</taxon>
        <taxon>Magnoliopsida</taxon>
        <taxon>eudicotyledons</taxon>
        <taxon>Gunneridae</taxon>
        <taxon>Pentapetalae</taxon>
        <taxon>rosids</taxon>
        <taxon>fabids</taxon>
        <taxon>Malpighiales</taxon>
        <taxon>Salicaceae</taxon>
        <taxon>Saliceae</taxon>
        <taxon>Salix</taxon>
    </lineage>
</organism>
<accession>A0A835MRY2</accession>
<dbReference type="EMBL" id="JADGMS010000012">
    <property type="protein sequence ID" value="KAF9671196.1"/>
    <property type="molecule type" value="Genomic_DNA"/>
</dbReference>
<evidence type="ECO:0000313" key="2">
    <source>
        <dbReference type="Proteomes" id="UP000657918"/>
    </source>
</evidence>
<dbReference type="Proteomes" id="UP000657918">
    <property type="component" value="Unassembled WGS sequence"/>
</dbReference>
<proteinExistence type="predicted"/>
<sequence>MSHLDMVVLNLLRNNLTGLITPVKQLQSLYFPGNQSSSIIPATKSDLTFVAYLAFSYNNLLLDYN</sequence>
<comment type="caution">
    <text evidence="1">The sequence shown here is derived from an EMBL/GenBank/DDBJ whole genome shotgun (WGS) entry which is preliminary data.</text>
</comment>
<dbReference type="AlphaFoldDB" id="A0A835MRY2"/>
<dbReference type="SUPFAM" id="SSF52058">
    <property type="entry name" value="L domain-like"/>
    <property type="match status" value="1"/>
</dbReference>
<evidence type="ECO:0000313" key="1">
    <source>
        <dbReference type="EMBL" id="KAF9671196.1"/>
    </source>
</evidence>
<keyword evidence="2" id="KW-1185">Reference proteome</keyword>
<name>A0A835MRY2_9ROSI</name>
<protein>
    <submittedName>
        <fullName evidence="1">Uncharacterized protein</fullName>
    </submittedName>
</protein>
<dbReference type="InterPro" id="IPR032675">
    <property type="entry name" value="LRR_dom_sf"/>
</dbReference>
<gene>
    <name evidence="1" type="ORF">SADUNF_Sadunf12G0022300</name>
</gene>
<dbReference type="Gene3D" id="3.80.10.10">
    <property type="entry name" value="Ribonuclease Inhibitor"/>
    <property type="match status" value="1"/>
</dbReference>
<reference evidence="1 2" key="1">
    <citation type="submission" date="2020-10" db="EMBL/GenBank/DDBJ databases">
        <title>Plant Genome Project.</title>
        <authorList>
            <person name="Zhang R.-G."/>
        </authorList>
    </citation>
    <scope>NUCLEOTIDE SEQUENCE [LARGE SCALE GENOMIC DNA]</scope>
    <source>
        <strain evidence="1">FAFU-HL-1</strain>
        <tissue evidence="1">Leaf</tissue>
    </source>
</reference>